<evidence type="ECO:0000256" key="2">
    <source>
        <dbReference type="ARBA" id="ARBA00022723"/>
    </source>
</evidence>
<feature type="domain" description="Plastocyanin-like" evidence="6">
    <location>
        <begin position="51"/>
        <end position="150"/>
    </location>
</feature>
<dbReference type="Gene3D" id="2.60.40.420">
    <property type="entry name" value="Cupredoxins - blue copper proteins"/>
    <property type="match status" value="1"/>
</dbReference>
<dbReference type="InterPro" id="IPR045087">
    <property type="entry name" value="Cu-oxidase_fam"/>
</dbReference>
<dbReference type="GeneID" id="102801991"/>
<keyword evidence="3" id="KW-0560">Oxidoreductase</keyword>
<keyword evidence="4" id="KW-0186">Copper</keyword>
<dbReference type="InterPro" id="IPR008972">
    <property type="entry name" value="Cupredoxin"/>
</dbReference>
<dbReference type="PANTHER" id="PTHR11709">
    <property type="entry name" value="MULTI-COPPER OXIDASE"/>
    <property type="match status" value="1"/>
</dbReference>
<dbReference type="PANTHER" id="PTHR11709:SF394">
    <property type="entry name" value="FI03373P-RELATED"/>
    <property type="match status" value="1"/>
</dbReference>
<gene>
    <name evidence="8" type="primary">LOC102801991</name>
</gene>
<evidence type="ECO:0000259" key="6">
    <source>
        <dbReference type="Pfam" id="PF07732"/>
    </source>
</evidence>
<sequence length="209" mass="23834">MTVSSDHHCRRQCEHPMESRVCEYRFEVEWYYSMSKACYNCPFNKTDCARPHCVPLNGVPRPICTVNRMLPGPSIEVCHGDTVIVDVINHLDNGEGVTIHWHGQHMRGSQYMDGASMITQCPITYGSTFRYEFEANTFVDEGVTWNSNHPMHLHGYSFRVVAIEKLGESTSVEEVMRMDAEGKSRILNNALSVFCFSGIFRSFIQLLLA</sequence>
<evidence type="ECO:0000256" key="1">
    <source>
        <dbReference type="ARBA" id="ARBA00010609"/>
    </source>
</evidence>
<evidence type="ECO:0000256" key="4">
    <source>
        <dbReference type="ARBA" id="ARBA00023008"/>
    </source>
</evidence>
<proteinExistence type="inferred from homology"/>
<reference evidence="8" key="1">
    <citation type="submission" date="2025-08" db="UniProtKB">
        <authorList>
            <consortium name="RefSeq"/>
        </authorList>
    </citation>
    <scope>IDENTIFICATION</scope>
    <source>
        <tissue evidence="8">Testes</tissue>
    </source>
</reference>
<evidence type="ECO:0000256" key="3">
    <source>
        <dbReference type="ARBA" id="ARBA00023002"/>
    </source>
</evidence>
<keyword evidence="5" id="KW-0472">Membrane</keyword>
<feature type="transmembrane region" description="Helical" evidence="5">
    <location>
        <begin position="186"/>
        <end position="208"/>
    </location>
</feature>
<comment type="similarity">
    <text evidence="1">Belongs to the multicopper oxidase family.</text>
</comment>
<accession>A0ABM0LVL9</accession>
<protein>
    <submittedName>
        <fullName evidence="8">Laccase-6-like</fullName>
    </submittedName>
</protein>
<dbReference type="Proteomes" id="UP000694865">
    <property type="component" value="Unplaced"/>
</dbReference>
<evidence type="ECO:0000313" key="7">
    <source>
        <dbReference type="Proteomes" id="UP000694865"/>
    </source>
</evidence>
<dbReference type="RefSeq" id="XP_006811810.1">
    <property type="nucleotide sequence ID" value="XM_006811747.1"/>
</dbReference>
<dbReference type="Pfam" id="PF07732">
    <property type="entry name" value="Cu-oxidase_3"/>
    <property type="match status" value="1"/>
</dbReference>
<evidence type="ECO:0000313" key="8">
    <source>
        <dbReference type="RefSeq" id="XP_006811810.1"/>
    </source>
</evidence>
<keyword evidence="5" id="KW-0812">Transmembrane</keyword>
<keyword evidence="7" id="KW-1185">Reference proteome</keyword>
<dbReference type="SUPFAM" id="SSF49503">
    <property type="entry name" value="Cupredoxins"/>
    <property type="match status" value="1"/>
</dbReference>
<evidence type="ECO:0000256" key="5">
    <source>
        <dbReference type="SAM" id="Phobius"/>
    </source>
</evidence>
<keyword evidence="2" id="KW-0479">Metal-binding</keyword>
<dbReference type="InterPro" id="IPR011707">
    <property type="entry name" value="Cu-oxidase-like_N"/>
</dbReference>
<organism evidence="7 8">
    <name type="scientific">Saccoglossus kowalevskii</name>
    <name type="common">Acorn worm</name>
    <dbReference type="NCBI Taxonomy" id="10224"/>
    <lineage>
        <taxon>Eukaryota</taxon>
        <taxon>Metazoa</taxon>
        <taxon>Hemichordata</taxon>
        <taxon>Enteropneusta</taxon>
        <taxon>Harrimaniidae</taxon>
        <taxon>Saccoglossus</taxon>
    </lineage>
</organism>
<name>A0ABM0LVL9_SACKO</name>
<keyword evidence="5" id="KW-1133">Transmembrane helix</keyword>